<keyword evidence="4" id="KW-1185">Reference proteome</keyword>
<dbReference type="RefSeq" id="XP_043009334.1">
    <property type="nucleotide sequence ID" value="XM_043154046.1"/>
</dbReference>
<proteinExistence type="predicted"/>
<evidence type="ECO:0000313" key="3">
    <source>
        <dbReference type="EMBL" id="KAG7092864.1"/>
    </source>
</evidence>
<evidence type="ECO:0000313" key="4">
    <source>
        <dbReference type="Proteomes" id="UP001049176"/>
    </source>
</evidence>
<name>A0A9P7RZZ0_9AGAR</name>
<feature type="region of interest" description="Disordered" evidence="2">
    <location>
        <begin position="482"/>
        <end position="519"/>
    </location>
</feature>
<gene>
    <name evidence="3" type="ORF">E1B28_009177</name>
</gene>
<feature type="region of interest" description="Disordered" evidence="2">
    <location>
        <begin position="585"/>
        <end position="630"/>
    </location>
</feature>
<reference evidence="3" key="1">
    <citation type="journal article" date="2021" name="Genome Biol. Evol.">
        <title>The assembled and annotated genome of the fairy-ring fungus Marasmius oreades.</title>
        <authorList>
            <person name="Hiltunen M."/>
            <person name="Ament-Velasquez S.L."/>
            <person name="Johannesson H."/>
        </authorList>
    </citation>
    <scope>NUCLEOTIDE SEQUENCE</scope>
    <source>
        <strain evidence="3">03SP1</strain>
    </source>
</reference>
<dbReference type="Proteomes" id="UP001049176">
    <property type="component" value="Chromosome 5"/>
</dbReference>
<keyword evidence="1" id="KW-0175">Coiled coil</keyword>
<dbReference type="EMBL" id="CM032185">
    <property type="protein sequence ID" value="KAG7092864.1"/>
    <property type="molecule type" value="Genomic_DNA"/>
</dbReference>
<comment type="caution">
    <text evidence="3">The sequence shown here is derived from an EMBL/GenBank/DDBJ whole genome shotgun (WGS) entry which is preliminary data.</text>
</comment>
<sequence length="661" mass="72800">MTIRPTLLTTLITVGSGGIAVLINAQLPSYIISIAKFLQHLQLMARTPRNRARSSSTQREPATEREEAQTTLLESYMILASELKSRLLKTQDEKDSLIQTHAQELSDARESWERLQLRFERSKQTIRTLTKERDELKESFGVLLQKVEVCNNFSSWPFPKIHLSSILPEPILPAPTTTRIPTTGFDSAALISRLTQERDEARSEGELVMRESAAKFSMLEAQLALREAELLSLQNENELNRPVRSSCSTEQSQPQLSNADAIRILQYNAAKNRTIQMDIKRMRKKLEIARGKSPDAGPSVEPSSPLNIPRTPSHPQPTAVLDDFNAELQHLASKLDAFQLERAKLSQIIAEEEAAVSVANDAAARNPPKSQSNQGKEVCENCARLRNENAKLQERISELQQIFFPSQTPSPPTQSTPPRTLASSPPLPQSSPPFSQFIPPLPQSTPPTLPPSLPSFEVRSAEMNYEGELSMVLATPLPSTVVLPPTSSRSSSHSFTSTSRSSSSSRHSHPPTFWNSPPASTLLSPFVASTDMEEVVSPAAAAGFLIDLDGSDDPPLRSRSSVGEIEPHIDLDCDLLHSQFRLSELEQPEDNDVTVRPPTPHSRPPLPPSPPRTPGQELQKLGTELGDAQRSLQAGEDIIDGLRDMILELMPDFGKGEGPSS</sequence>
<feature type="coiled-coil region" evidence="1">
    <location>
        <begin position="191"/>
        <end position="236"/>
    </location>
</feature>
<evidence type="ECO:0000256" key="1">
    <source>
        <dbReference type="SAM" id="Coils"/>
    </source>
</evidence>
<feature type="compositionally biased region" description="Low complexity" evidence="2">
    <location>
        <begin position="482"/>
        <end position="513"/>
    </location>
</feature>
<dbReference type="GeneID" id="66078253"/>
<protein>
    <submittedName>
        <fullName evidence="3">Uncharacterized protein</fullName>
    </submittedName>
</protein>
<feature type="coiled-coil region" evidence="1">
    <location>
        <begin position="321"/>
        <end position="402"/>
    </location>
</feature>
<feature type="coiled-coil region" evidence="1">
    <location>
        <begin position="80"/>
        <end position="139"/>
    </location>
</feature>
<organism evidence="3 4">
    <name type="scientific">Marasmius oreades</name>
    <name type="common">fairy-ring Marasmius</name>
    <dbReference type="NCBI Taxonomy" id="181124"/>
    <lineage>
        <taxon>Eukaryota</taxon>
        <taxon>Fungi</taxon>
        <taxon>Dikarya</taxon>
        <taxon>Basidiomycota</taxon>
        <taxon>Agaricomycotina</taxon>
        <taxon>Agaricomycetes</taxon>
        <taxon>Agaricomycetidae</taxon>
        <taxon>Agaricales</taxon>
        <taxon>Marasmiineae</taxon>
        <taxon>Marasmiaceae</taxon>
        <taxon>Marasmius</taxon>
    </lineage>
</organism>
<feature type="region of interest" description="Disordered" evidence="2">
    <location>
        <begin position="48"/>
        <end position="67"/>
    </location>
</feature>
<feature type="compositionally biased region" description="Pro residues" evidence="2">
    <location>
        <begin position="597"/>
        <end position="613"/>
    </location>
</feature>
<dbReference type="AlphaFoldDB" id="A0A9P7RZZ0"/>
<feature type="region of interest" description="Disordered" evidence="2">
    <location>
        <begin position="404"/>
        <end position="455"/>
    </location>
</feature>
<dbReference type="KEGG" id="more:E1B28_009177"/>
<evidence type="ECO:0000256" key="2">
    <source>
        <dbReference type="SAM" id="MobiDB-lite"/>
    </source>
</evidence>
<accession>A0A9P7RZZ0</accession>
<dbReference type="OrthoDB" id="2800708at2759"/>
<feature type="region of interest" description="Disordered" evidence="2">
    <location>
        <begin position="289"/>
        <end position="316"/>
    </location>
</feature>
<feature type="compositionally biased region" description="Pro residues" evidence="2">
    <location>
        <begin position="439"/>
        <end position="453"/>
    </location>
</feature>